<dbReference type="EMBL" id="CM037162">
    <property type="protein sequence ID" value="KAH7862115.1"/>
    <property type="molecule type" value="Genomic_DNA"/>
</dbReference>
<proteinExistence type="predicted"/>
<dbReference type="Proteomes" id="UP000828048">
    <property type="component" value="Chromosome 12"/>
</dbReference>
<protein>
    <submittedName>
        <fullName evidence="1">Uncharacterized protein</fullName>
    </submittedName>
</protein>
<gene>
    <name evidence="1" type="ORF">Vadar_000110</name>
</gene>
<keyword evidence="2" id="KW-1185">Reference proteome</keyword>
<name>A0ACB7Z8I1_9ERIC</name>
<reference evidence="1 2" key="1">
    <citation type="journal article" date="2021" name="Hortic Res">
        <title>High-quality reference genome and annotation aids understanding of berry development for evergreen blueberry (Vaccinium darrowii).</title>
        <authorList>
            <person name="Yu J."/>
            <person name="Hulse-Kemp A.M."/>
            <person name="Babiker E."/>
            <person name="Staton M."/>
        </authorList>
    </citation>
    <scope>NUCLEOTIDE SEQUENCE [LARGE SCALE GENOMIC DNA]</scope>
    <source>
        <strain evidence="2">cv. NJ 8807/NJ 8810</strain>
        <tissue evidence="1">Young leaf</tissue>
    </source>
</reference>
<accession>A0ACB7Z8I1</accession>
<comment type="caution">
    <text evidence="1">The sequence shown here is derived from an EMBL/GenBank/DDBJ whole genome shotgun (WGS) entry which is preliminary data.</text>
</comment>
<evidence type="ECO:0000313" key="1">
    <source>
        <dbReference type="EMBL" id="KAH7862115.1"/>
    </source>
</evidence>
<evidence type="ECO:0000313" key="2">
    <source>
        <dbReference type="Proteomes" id="UP000828048"/>
    </source>
</evidence>
<sequence length="270" mass="30522">MDPRAVYPACVLKVNLGCCQACVVNLKKLLSTIDGVYGFDINVVKGLVTVSGTAHPQLLVEKIRQKKKKAVLVSYEKPTPNAKTDDSNGKENKKDGNFSDSNTKENKKNGNFLDSNTKENKKHGNGDQKGKKKDYLCHHEPDSHEFEAHVAPKPSPIDTCRDPYCKIHHKKPVIIRPTDNTPTNKFQLPLNRPHFLPPHLPPPGFLPRPPPVPHYPRIEPIAYDRPLPQYDPWYHQRPPPQSDPWSNQRPPPPLPPHYGYHGARHAYTGH</sequence>
<organism evidence="1 2">
    <name type="scientific">Vaccinium darrowii</name>
    <dbReference type="NCBI Taxonomy" id="229202"/>
    <lineage>
        <taxon>Eukaryota</taxon>
        <taxon>Viridiplantae</taxon>
        <taxon>Streptophyta</taxon>
        <taxon>Embryophyta</taxon>
        <taxon>Tracheophyta</taxon>
        <taxon>Spermatophyta</taxon>
        <taxon>Magnoliopsida</taxon>
        <taxon>eudicotyledons</taxon>
        <taxon>Gunneridae</taxon>
        <taxon>Pentapetalae</taxon>
        <taxon>asterids</taxon>
        <taxon>Ericales</taxon>
        <taxon>Ericaceae</taxon>
        <taxon>Vaccinioideae</taxon>
        <taxon>Vaccinieae</taxon>
        <taxon>Vaccinium</taxon>
    </lineage>
</organism>